<comment type="caution">
    <text evidence="1">The sequence shown here is derived from an EMBL/GenBank/DDBJ whole genome shotgun (WGS) entry which is preliminary data.</text>
</comment>
<proteinExistence type="predicted"/>
<sequence>METVISLLDRSPIPVMFPAVSPLPETHESRHDHMTLSEQFTIKERVQQHSVAMSEMPTEGRLRTIVSSEDMLVGRYVFSANLDDLAALVPFARYGDLDALCRQFGDLAALVLFAWYACSRLEWMTFLEVPVWIGIGRYRFCQILPGWPKLLTCRYGECNRFGPADLFHFAGTLLIVVLSQSHAYCGGDLTYFGLCFRIDASMMRNSGRIRKEGGDVGLLAFSYSLSMRLAWI</sequence>
<name>A0AAD3SST7_NEPGR</name>
<evidence type="ECO:0000313" key="1">
    <source>
        <dbReference type="EMBL" id="GMH16189.1"/>
    </source>
</evidence>
<gene>
    <name evidence="1" type="ORF">Nepgr_018030</name>
</gene>
<dbReference type="Proteomes" id="UP001279734">
    <property type="component" value="Unassembled WGS sequence"/>
</dbReference>
<protein>
    <submittedName>
        <fullName evidence="1">Uncharacterized protein</fullName>
    </submittedName>
</protein>
<evidence type="ECO:0000313" key="2">
    <source>
        <dbReference type="Proteomes" id="UP001279734"/>
    </source>
</evidence>
<reference evidence="1" key="1">
    <citation type="submission" date="2023-05" db="EMBL/GenBank/DDBJ databases">
        <title>Nepenthes gracilis genome sequencing.</title>
        <authorList>
            <person name="Fukushima K."/>
        </authorList>
    </citation>
    <scope>NUCLEOTIDE SEQUENCE</scope>
    <source>
        <strain evidence="1">SING2019-196</strain>
    </source>
</reference>
<accession>A0AAD3SST7</accession>
<dbReference type="EMBL" id="BSYO01000016">
    <property type="protein sequence ID" value="GMH16189.1"/>
    <property type="molecule type" value="Genomic_DNA"/>
</dbReference>
<keyword evidence="2" id="KW-1185">Reference proteome</keyword>
<organism evidence="1 2">
    <name type="scientific">Nepenthes gracilis</name>
    <name type="common">Slender pitcher plant</name>
    <dbReference type="NCBI Taxonomy" id="150966"/>
    <lineage>
        <taxon>Eukaryota</taxon>
        <taxon>Viridiplantae</taxon>
        <taxon>Streptophyta</taxon>
        <taxon>Embryophyta</taxon>
        <taxon>Tracheophyta</taxon>
        <taxon>Spermatophyta</taxon>
        <taxon>Magnoliopsida</taxon>
        <taxon>eudicotyledons</taxon>
        <taxon>Gunneridae</taxon>
        <taxon>Pentapetalae</taxon>
        <taxon>Caryophyllales</taxon>
        <taxon>Nepenthaceae</taxon>
        <taxon>Nepenthes</taxon>
    </lineage>
</organism>
<dbReference type="AlphaFoldDB" id="A0AAD3SST7"/>